<dbReference type="EMBL" id="JAXCMD010000008">
    <property type="protein sequence ID" value="MDY0853908.1"/>
    <property type="molecule type" value="Genomic_DNA"/>
</dbReference>
<protein>
    <submittedName>
        <fullName evidence="1">Uncharacterized protein</fullName>
    </submittedName>
</protein>
<proteinExistence type="predicted"/>
<dbReference type="RefSeq" id="WP_320750058.1">
    <property type="nucleotide sequence ID" value="NZ_JAXHDG010000009.1"/>
</dbReference>
<gene>
    <name evidence="1" type="ORF">SOH20_23795</name>
</gene>
<reference evidence="1" key="1">
    <citation type="submission" date="2023-11" db="EMBL/GenBank/DDBJ databases">
        <title>Genome Sequence of Bacillus thuringiensis stain BLB 30AF.</title>
        <authorList>
            <person name="Farhat A."/>
        </authorList>
    </citation>
    <scope>NUCLEOTIDE SEQUENCE</scope>
    <source>
        <strain evidence="1">BLB30AF</strain>
    </source>
</reference>
<evidence type="ECO:0000313" key="2">
    <source>
        <dbReference type="Proteomes" id="UP001274571"/>
    </source>
</evidence>
<dbReference type="AlphaFoldDB" id="A0AAW9GGA3"/>
<organism evidence="1 2">
    <name type="scientific">Bacillus thuringiensis</name>
    <dbReference type="NCBI Taxonomy" id="1428"/>
    <lineage>
        <taxon>Bacteria</taxon>
        <taxon>Bacillati</taxon>
        <taxon>Bacillota</taxon>
        <taxon>Bacilli</taxon>
        <taxon>Bacillales</taxon>
        <taxon>Bacillaceae</taxon>
        <taxon>Bacillus</taxon>
        <taxon>Bacillus cereus group</taxon>
    </lineage>
</organism>
<comment type="caution">
    <text evidence="1">The sequence shown here is derived from an EMBL/GenBank/DDBJ whole genome shotgun (WGS) entry which is preliminary data.</text>
</comment>
<sequence>MYLEKEFLNIEAMKKYDITCSLFYRRAKPYEEVKKGKPNE</sequence>
<evidence type="ECO:0000313" key="1">
    <source>
        <dbReference type="EMBL" id="MDY0853908.1"/>
    </source>
</evidence>
<accession>A0AAW9GGA3</accession>
<dbReference type="Proteomes" id="UP001274571">
    <property type="component" value="Unassembled WGS sequence"/>
</dbReference>
<name>A0AAW9GGA3_BACTU</name>